<proteinExistence type="predicted"/>
<gene>
    <name evidence="1" type="ORF">E5329_22085</name>
</gene>
<keyword evidence="1" id="KW-0413">Isomerase</keyword>
<keyword evidence="2" id="KW-1185">Reference proteome</keyword>
<name>A0AC61RQB8_9FIRM</name>
<organism evidence="1 2">
    <name type="scientific">Petralouisia muris</name>
    <dbReference type="NCBI Taxonomy" id="3032872"/>
    <lineage>
        <taxon>Bacteria</taxon>
        <taxon>Bacillati</taxon>
        <taxon>Bacillota</taxon>
        <taxon>Clostridia</taxon>
        <taxon>Lachnospirales</taxon>
        <taxon>Lachnospiraceae</taxon>
        <taxon>Petralouisia</taxon>
    </lineage>
</organism>
<dbReference type="EMBL" id="SRYA01000064">
    <property type="protein sequence ID" value="TGY91254.1"/>
    <property type="molecule type" value="Genomic_DNA"/>
</dbReference>
<sequence>MAKKAVQQIMLGTVTKNEAQTRETLKAIKAAGYDGIELNGFMIRQTSFLVRAMTKAAGMPVGKGGNYDWNGLLRDAGLIVVSVHEDLGSIKRDPDAVIAEAQKFGTDKVVITGMYRFDYSDREAVKALASDLNTSGEILKKAGIQLLYHNHNCEFRKVDKKMTAYDYIIENTDDICVSFELDSYWPTEAGVSALVLMKKLGTRMKLYHINDRGTRVSGPSMTPILKSDSMELGYGNMDLESLIRQALSVNVDAVILESHKNWVDKSPIKSLQMSAEFLNRFITDIK</sequence>
<dbReference type="Proteomes" id="UP000304953">
    <property type="component" value="Unassembled WGS sequence"/>
</dbReference>
<evidence type="ECO:0000313" key="1">
    <source>
        <dbReference type="EMBL" id="TGY91254.1"/>
    </source>
</evidence>
<protein>
    <submittedName>
        <fullName evidence="1">Sugar phosphate isomerase/epimerase</fullName>
    </submittedName>
</protein>
<comment type="caution">
    <text evidence="1">The sequence shown here is derived from an EMBL/GenBank/DDBJ whole genome shotgun (WGS) entry which is preliminary data.</text>
</comment>
<reference evidence="1" key="1">
    <citation type="submission" date="2019-04" db="EMBL/GenBank/DDBJ databases">
        <title>Microbes associate with the intestines of laboratory mice.</title>
        <authorList>
            <person name="Navarre W."/>
            <person name="Wong E."/>
            <person name="Huang K."/>
            <person name="Tropini C."/>
            <person name="Ng K."/>
            <person name="Yu B."/>
        </authorList>
    </citation>
    <scope>NUCLEOTIDE SEQUENCE</scope>
    <source>
        <strain evidence="1">NM01_1-7b</strain>
    </source>
</reference>
<accession>A0AC61RQB8</accession>
<evidence type="ECO:0000313" key="2">
    <source>
        <dbReference type="Proteomes" id="UP000304953"/>
    </source>
</evidence>